<gene>
    <name evidence="1" type="ORF">HNY73_015247</name>
</gene>
<proteinExistence type="predicted"/>
<protein>
    <submittedName>
        <fullName evidence="1">Uncharacterized protein</fullName>
    </submittedName>
</protein>
<evidence type="ECO:0000313" key="1">
    <source>
        <dbReference type="EMBL" id="KAF8778533.1"/>
    </source>
</evidence>
<comment type="caution">
    <text evidence="1">The sequence shown here is derived from an EMBL/GenBank/DDBJ whole genome shotgun (WGS) entry which is preliminary data.</text>
</comment>
<accession>A0A8T0ERH7</accession>
<dbReference type="EMBL" id="JABXBU010002072">
    <property type="protein sequence ID" value="KAF8778533.1"/>
    <property type="molecule type" value="Genomic_DNA"/>
</dbReference>
<name>A0A8T0ERH7_ARGBR</name>
<dbReference type="AlphaFoldDB" id="A0A8T0ERH7"/>
<keyword evidence="2" id="KW-1185">Reference proteome</keyword>
<sequence length="280" mass="31823">MDIIQAITTRNTMGSWAQALRCHKEEHRQIRTEIGKVTSVLYSILLRLMIPLFKFLASINEVNKICQKFKNKKANATSESNEKIKAKQTPKRKLNFEKINQTETNVKKANKKRTADEDGFIATAAHLVRKVKNVTINEEGKSIKIQNQPEGIEEVALDNEVGADQAPAQPKRRRILPFFVTPRTDFKVMLSILRLEAASLKSSMSSNFLKLTVETEEEHRSLSCPLEAQGAEFKTFMLTTDRPIKVVLRGLFSCTLIEEIKEELQKEGFTVVSITQLSKF</sequence>
<reference evidence="1" key="1">
    <citation type="journal article" date="2020" name="bioRxiv">
        <title>Chromosome-level reference genome of the European wasp spider Argiope bruennichi: a resource for studies on range expansion and evolutionary adaptation.</title>
        <authorList>
            <person name="Sheffer M.M."/>
            <person name="Hoppe A."/>
            <person name="Krehenwinkel H."/>
            <person name="Uhl G."/>
            <person name="Kuss A.W."/>
            <person name="Jensen L."/>
            <person name="Jensen C."/>
            <person name="Gillespie R.G."/>
            <person name="Hoff K.J."/>
            <person name="Prost S."/>
        </authorList>
    </citation>
    <scope>NUCLEOTIDE SEQUENCE</scope>
</reference>
<evidence type="ECO:0000313" key="2">
    <source>
        <dbReference type="Proteomes" id="UP000807504"/>
    </source>
</evidence>
<reference evidence="1" key="2">
    <citation type="submission" date="2020-06" db="EMBL/GenBank/DDBJ databases">
        <authorList>
            <person name="Sheffer M."/>
        </authorList>
    </citation>
    <scope>NUCLEOTIDE SEQUENCE</scope>
</reference>
<dbReference type="Proteomes" id="UP000807504">
    <property type="component" value="Unassembled WGS sequence"/>
</dbReference>
<organism evidence="1 2">
    <name type="scientific">Argiope bruennichi</name>
    <name type="common">Wasp spider</name>
    <name type="synonym">Aranea bruennichi</name>
    <dbReference type="NCBI Taxonomy" id="94029"/>
    <lineage>
        <taxon>Eukaryota</taxon>
        <taxon>Metazoa</taxon>
        <taxon>Ecdysozoa</taxon>
        <taxon>Arthropoda</taxon>
        <taxon>Chelicerata</taxon>
        <taxon>Arachnida</taxon>
        <taxon>Araneae</taxon>
        <taxon>Araneomorphae</taxon>
        <taxon>Entelegynae</taxon>
        <taxon>Araneoidea</taxon>
        <taxon>Araneidae</taxon>
        <taxon>Argiope</taxon>
    </lineage>
</organism>